<dbReference type="OrthoDB" id="9800971at2"/>
<dbReference type="Proteomes" id="UP000287563">
    <property type="component" value="Unassembled WGS sequence"/>
</dbReference>
<name>A0A3S3UIR4_9GAMM</name>
<comment type="caution">
    <text evidence="1">The sequence shown here is derived from an EMBL/GenBank/DDBJ whole genome shotgun (WGS) entry which is preliminary data.</text>
</comment>
<reference evidence="1 2" key="1">
    <citation type="submission" date="2018-11" db="EMBL/GenBank/DDBJ databases">
        <title>Photobacterium sp. BEI247 sp. nov., a marine bacterium isolated from Yongle Blue Hole in the South China Sea.</title>
        <authorList>
            <person name="Wang X."/>
        </authorList>
    </citation>
    <scope>NUCLEOTIDE SEQUENCE [LARGE SCALE GENOMIC DNA]</scope>
    <source>
        <strain evidence="2">BEI247</strain>
    </source>
</reference>
<evidence type="ECO:0000313" key="2">
    <source>
        <dbReference type="Proteomes" id="UP000287563"/>
    </source>
</evidence>
<keyword evidence="2" id="KW-1185">Reference proteome</keyword>
<proteinExistence type="predicted"/>
<dbReference type="RefSeq" id="WP_128784573.1">
    <property type="nucleotide sequence ID" value="NZ_JAKJSG010000056.1"/>
</dbReference>
<dbReference type="EMBL" id="RJLM01000005">
    <property type="protein sequence ID" value="RWX54950.1"/>
    <property type="molecule type" value="Genomic_DNA"/>
</dbReference>
<protein>
    <submittedName>
        <fullName evidence="1">Transcriptional regulator</fullName>
    </submittedName>
</protein>
<dbReference type="Pfam" id="PF10115">
    <property type="entry name" value="HlyU"/>
    <property type="match status" value="1"/>
</dbReference>
<dbReference type="InterPro" id="IPR018772">
    <property type="entry name" value="Transcription_activator_HlyU"/>
</dbReference>
<evidence type="ECO:0000313" key="1">
    <source>
        <dbReference type="EMBL" id="RWX54950.1"/>
    </source>
</evidence>
<gene>
    <name evidence="1" type="ORF">EDI28_14505</name>
</gene>
<dbReference type="AlphaFoldDB" id="A0A3S3UIR4"/>
<organism evidence="1 2">
    <name type="scientific">Photobacterium chitinilyticum</name>
    <dbReference type="NCBI Taxonomy" id="2485123"/>
    <lineage>
        <taxon>Bacteria</taxon>
        <taxon>Pseudomonadati</taxon>
        <taxon>Pseudomonadota</taxon>
        <taxon>Gammaproteobacteria</taxon>
        <taxon>Vibrionales</taxon>
        <taxon>Vibrionaceae</taxon>
        <taxon>Photobacterium</taxon>
    </lineage>
</organism>
<accession>A0A3S3UIR4</accession>
<sequence>MGFFSRLFGLDKESIVVETEPVEYEGYLIYPEPIAEGGQFRIAGRICKQIDGEMKTHTFIRSDLLASKQDAETFMLNKAKMFIEQTGDSMFQQK</sequence>